<dbReference type="InterPro" id="IPR031157">
    <property type="entry name" value="G_TR_CS"/>
</dbReference>
<dbReference type="Gene3D" id="3.40.50.300">
    <property type="entry name" value="P-loop containing nucleotide triphosphate hydrolases"/>
    <property type="match status" value="1"/>
</dbReference>
<dbReference type="Gene3D" id="3.30.70.240">
    <property type="match status" value="1"/>
</dbReference>
<dbReference type="InterPro" id="IPR000795">
    <property type="entry name" value="T_Tr_GTP-bd_dom"/>
</dbReference>
<dbReference type="InterPro" id="IPR004161">
    <property type="entry name" value="EFTu-like_2"/>
</dbReference>
<dbReference type="InterPro" id="IPR005225">
    <property type="entry name" value="Small_GTP-bd"/>
</dbReference>
<dbReference type="InterPro" id="IPR047041">
    <property type="entry name" value="BipA_GTP-bd_dom"/>
</dbReference>
<organism evidence="4 5">
    <name type="scientific">candidate division CSSED10-310 bacterium</name>
    <dbReference type="NCBI Taxonomy" id="2855610"/>
    <lineage>
        <taxon>Bacteria</taxon>
        <taxon>Bacteria division CSSED10-310</taxon>
    </lineage>
</organism>
<dbReference type="InterPro" id="IPR042116">
    <property type="entry name" value="TypA/BipA_C"/>
</dbReference>
<evidence type="ECO:0000313" key="5">
    <source>
        <dbReference type="Proteomes" id="UP001594351"/>
    </source>
</evidence>
<dbReference type="Pfam" id="PF21018">
    <property type="entry name" value="BipA_C"/>
    <property type="match status" value="1"/>
</dbReference>
<evidence type="ECO:0000256" key="1">
    <source>
        <dbReference type="ARBA" id="ARBA00023134"/>
    </source>
</evidence>
<dbReference type="PANTHER" id="PTHR42908">
    <property type="entry name" value="TRANSLATION ELONGATION FACTOR-RELATED"/>
    <property type="match status" value="1"/>
</dbReference>
<dbReference type="InterPro" id="IPR027417">
    <property type="entry name" value="P-loop_NTPase"/>
</dbReference>
<dbReference type="PROSITE" id="PS51722">
    <property type="entry name" value="G_TR_2"/>
    <property type="match status" value="1"/>
</dbReference>
<dbReference type="InterPro" id="IPR006298">
    <property type="entry name" value="BipA"/>
</dbReference>
<dbReference type="SUPFAM" id="SSF52540">
    <property type="entry name" value="P-loop containing nucleoside triphosphate hydrolases"/>
    <property type="match status" value="1"/>
</dbReference>
<dbReference type="SUPFAM" id="SSF50447">
    <property type="entry name" value="Translation proteins"/>
    <property type="match status" value="1"/>
</dbReference>
<sequence>MDQTKIRNIAIIAHVDHGKTTLVDRLFEQSGMFQKHEAQTSLLMDSMDIERERGITISSKNGSFCYQDYWINIIDTPGHADFSGQVERVLRMADGALLLVDAQEGPMPQTYFVLKKALDLRLPIVVVINKIDKPAARPDWAVDQVFDLFVQLQASDEALDFPVVFASAKQGYAQDDSHGTGTTMEPLYKKIIADIPAPVGDSQGPLQMLVSSIDYSPFLGRLGIGKITSGSLKTNQDIAVSLRDGTLQPTRISKVYCFVKNEKIPIESAGVGQIVAVAGMDEVTVGVTFTDLHQPIPLPLIEIDPPTISMNFIPNNSPFAGQDGRFLTSRHLAERLKRERLSDVAIVLEELPDRVGFKVSGRGELHLSILIERMRREGYEFQVTKPQVIMIEQNGQTLEPYEELTLDVEDNRKGIVIEKLGQRKGQMINMTLIGGMARLIYHIPTRGLFGFKSEFLTDTKGMGVMTHIFHRYGPYAGILKNRKNGVLIAKESCTTVSFALFNLQARGKLFLPPQVPVYKSQIVGEHSRSNDLVVNPAKGKKLSNMRSAGTDESIILTPPQKMNLEDCIDFINDDEVVEVTPKAIRLRKMCAWTKTQYTGTAKSFPGQ</sequence>
<proteinExistence type="predicted"/>
<dbReference type="CDD" id="cd01891">
    <property type="entry name" value="TypA_BipA"/>
    <property type="match status" value="1"/>
</dbReference>
<dbReference type="InterPro" id="IPR035647">
    <property type="entry name" value="EFG_III/V"/>
</dbReference>
<dbReference type="NCBIfam" id="TIGR00231">
    <property type="entry name" value="small_GTP"/>
    <property type="match status" value="1"/>
</dbReference>
<dbReference type="CDD" id="cd03691">
    <property type="entry name" value="BipA_TypA_II"/>
    <property type="match status" value="1"/>
</dbReference>
<dbReference type="InterPro" id="IPR047042">
    <property type="entry name" value="BipA_II"/>
</dbReference>
<evidence type="ECO:0000256" key="2">
    <source>
        <dbReference type="ARBA" id="ARBA00035722"/>
    </source>
</evidence>
<feature type="domain" description="Tr-type G" evidence="3">
    <location>
        <begin position="4"/>
        <end position="199"/>
    </location>
</feature>
<keyword evidence="1" id="KW-0547">Nucleotide-binding</keyword>
<dbReference type="InterPro" id="IPR009000">
    <property type="entry name" value="Transl_B-barrel_sf"/>
</dbReference>
<dbReference type="CDD" id="cd03710">
    <property type="entry name" value="BipA_TypA_C"/>
    <property type="match status" value="1"/>
</dbReference>
<protein>
    <recommendedName>
        <fullName evidence="2">50S ribosomal subunit assembly factor BipA</fullName>
    </recommendedName>
</protein>
<dbReference type="CDD" id="cd16263">
    <property type="entry name" value="BipA_III"/>
    <property type="match status" value="1"/>
</dbReference>
<dbReference type="Gene3D" id="3.30.70.870">
    <property type="entry name" value="Elongation Factor G (Translational Gtpase), domain 3"/>
    <property type="match status" value="1"/>
</dbReference>
<name>A0ABV6YU17_UNCC1</name>
<dbReference type="NCBIfam" id="TIGR01394">
    <property type="entry name" value="TypA_BipA"/>
    <property type="match status" value="1"/>
</dbReference>
<keyword evidence="5" id="KW-1185">Reference proteome</keyword>
<gene>
    <name evidence="4" type="primary">typA</name>
    <name evidence="4" type="ORF">ACFL27_05745</name>
</gene>
<reference evidence="4 5" key="1">
    <citation type="submission" date="2024-09" db="EMBL/GenBank/DDBJ databases">
        <title>Laminarin stimulates single cell rates of sulfate reduction while oxygen inhibits transcriptomic activity in coastal marine sediment.</title>
        <authorList>
            <person name="Lindsay M."/>
            <person name="Orcutt B."/>
            <person name="Emerson D."/>
            <person name="Stepanauskas R."/>
            <person name="D'Angelo T."/>
        </authorList>
    </citation>
    <scope>NUCLEOTIDE SEQUENCE [LARGE SCALE GENOMIC DNA]</scope>
    <source>
        <strain evidence="4">SAG AM-311-K15</strain>
    </source>
</reference>
<dbReference type="Gene3D" id="2.40.30.10">
    <property type="entry name" value="Translation factors"/>
    <property type="match status" value="1"/>
</dbReference>
<dbReference type="Pfam" id="PF03144">
    <property type="entry name" value="GTP_EFTU_D2"/>
    <property type="match status" value="1"/>
</dbReference>
<dbReference type="Gene3D" id="2.40.50.250">
    <property type="entry name" value="bipa protein"/>
    <property type="match status" value="1"/>
</dbReference>
<evidence type="ECO:0000259" key="3">
    <source>
        <dbReference type="PROSITE" id="PS51722"/>
    </source>
</evidence>
<accession>A0ABV6YU17</accession>
<dbReference type="SUPFAM" id="SSF54980">
    <property type="entry name" value="EF-G C-terminal domain-like"/>
    <property type="match status" value="2"/>
</dbReference>
<keyword evidence="1" id="KW-0342">GTP-binding</keyword>
<comment type="caution">
    <text evidence="4">The sequence shown here is derived from an EMBL/GenBank/DDBJ whole genome shotgun (WGS) entry which is preliminary data.</text>
</comment>
<dbReference type="Pfam" id="PF00679">
    <property type="entry name" value="EFG_C"/>
    <property type="match status" value="1"/>
</dbReference>
<dbReference type="PROSITE" id="PS00301">
    <property type="entry name" value="G_TR_1"/>
    <property type="match status" value="1"/>
</dbReference>
<dbReference type="EMBL" id="JBHPBY010000054">
    <property type="protein sequence ID" value="MFC1849696.1"/>
    <property type="molecule type" value="Genomic_DNA"/>
</dbReference>
<dbReference type="InterPro" id="IPR000640">
    <property type="entry name" value="EFG_V-like"/>
</dbReference>
<dbReference type="InterPro" id="IPR035651">
    <property type="entry name" value="BipA_V"/>
</dbReference>
<evidence type="ECO:0000313" key="4">
    <source>
        <dbReference type="EMBL" id="MFC1849696.1"/>
    </source>
</evidence>
<dbReference type="Proteomes" id="UP001594351">
    <property type="component" value="Unassembled WGS sequence"/>
</dbReference>
<dbReference type="InterPro" id="IPR047043">
    <property type="entry name" value="BipA_III"/>
</dbReference>
<dbReference type="PANTHER" id="PTHR42908:SF8">
    <property type="entry name" value="TR-TYPE G DOMAIN-CONTAINING PROTEIN"/>
    <property type="match status" value="1"/>
</dbReference>
<dbReference type="InterPro" id="IPR048876">
    <property type="entry name" value="BipA_C"/>
</dbReference>
<dbReference type="Pfam" id="PF00009">
    <property type="entry name" value="GTP_EFTU"/>
    <property type="match status" value="1"/>
</dbReference>
<dbReference type="PRINTS" id="PR00315">
    <property type="entry name" value="ELONGATNFCT"/>
</dbReference>